<sequence length="136" mass="15567">MKPVVLIIVAIVLISATVAWPYLKMELASSAYYSQSDTREYEYYTPELLKKMPRISPSFTFQYMSNHDSRNALYGIRFEGTTETDEVKTYLKSSGYEPQAACDTSAECWHKERSNEVVSLYSSSTPDYVVVQFSTH</sequence>
<evidence type="ECO:0000313" key="1">
    <source>
        <dbReference type="EMBL" id="NIF03075.1"/>
    </source>
</evidence>
<keyword evidence="2" id="KW-1185">Reference proteome</keyword>
<evidence type="ECO:0000313" key="2">
    <source>
        <dbReference type="Proteomes" id="UP000780690"/>
    </source>
</evidence>
<dbReference type="EMBL" id="VWXD01000013">
    <property type="protein sequence ID" value="NIF03075.1"/>
    <property type="molecule type" value="Genomic_DNA"/>
</dbReference>
<gene>
    <name evidence="1" type="ORF">F3J38_24030</name>
</gene>
<proteinExistence type="predicted"/>
<name>A0ABX0R537_9GAMM</name>
<reference evidence="1 2" key="1">
    <citation type="journal article" date="2019" name="bioRxiv">
        <title>Bacteria contribute to plant secondary compound degradation in a generalist herbivore system.</title>
        <authorList>
            <person name="Francoeur C.B."/>
            <person name="Khadempour L."/>
            <person name="Moreira-Soto R.D."/>
            <person name="Gotting K."/>
            <person name="Book A.J."/>
            <person name="Pinto-Tomas A.A."/>
            <person name="Keefover-Ring K."/>
            <person name="Currie C.R."/>
        </authorList>
    </citation>
    <scope>NUCLEOTIDE SEQUENCE [LARGE SCALE GENOMIC DNA]</scope>
    <source>
        <strain evidence="1 2">Acro-805</strain>
    </source>
</reference>
<organism evidence="1 2">
    <name type="scientific">Candidatus Pantoea formicae</name>
    <dbReference type="NCBI Taxonomy" id="2608355"/>
    <lineage>
        <taxon>Bacteria</taxon>
        <taxon>Pseudomonadati</taxon>
        <taxon>Pseudomonadota</taxon>
        <taxon>Gammaproteobacteria</taxon>
        <taxon>Enterobacterales</taxon>
        <taxon>Erwiniaceae</taxon>
        <taxon>Pantoea</taxon>
    </lineage>
</organism>
<dbReference type="Proteomes" id="UP000780690">
    <property type="component" value="Unassembled WGS sequence"/>
</dbReference>
<accession>A0ABX0R537</accession>
<protein>
    <submittedName>
        <fullName evidence="1">Uncharacterized protein</fullName>
    </submittedName>
</protein>
<comment type="caution">
    <text evidence="1">The sequence shown here is derived from an EMBL/GenBank/DDBJ whole genome shotgun (WGS) entry which is preliminary data.</text>
</comment>